<evidence type="ECO:0000313" key="10">
    <source>
        <dbReference type="Proteomes" id="UP000037175"/>
    </source>
</evidence>
<organism evidence="9 10">
    <name type="scientific">Thermincola ferriacetica</name>
    <dbReference type="NCBI Taxonomy" id="281456"/>
    <lineage>
        <taxon>Bacteria</taxon>
        <taxon>Bacillati</taxon>
        <taxon>Bacillota</taxon>
        <taxon>Clostridia</taxon>
        <taxon>Eubacteriales</taxon>
        <taxon>Thermincolaceae</taxon>
        <taxon>Thermincola</taxon>
    </lineage>
</organism>
<dbReference type="Gene3D" id="3.50.50.60">
    <property type="entry name" value="FAD/NAD(P)-binding domain"/>
    <property type="match status" value="2"/>
</dbReference>
<feature type="domain" description="FAD/NAD(P)-binding" evidence="8">
    <location>
        <begin position="5"/>
        <end position="307"/>
    </location>
</feature>
<dbReference type="InterPro" id="IPR016156">
    <property type="entry name" value="FAD/NAD-linked_Rdtase_dimer_sf"/>
</dbReference>
<keyword evidence="5" id="KW-0560">Oxidoreductase</keyword>
<dbReference type="Proteomes" id="UP000037175">
    <property type="component" value="Unassembled WGS sequence"/>
</dbReference>
<keyword evidence="4" id="KW-0274">FAD</keyword>
<dbReference type="PATRIC" id="fig|281456.6.peg.237"/>
<evidence type="ECO:0000256" key="6">
    <source>
        <dbReference type="ARBA" id="ARBA00023284"/>
    </source>
</evidence>
<dbReference type="InterPro" id="IPR023753">
    <property type="entry name" value="FAD/NAD-binding_dom"/>
</dbReference>
<keyword evidence="3" id="KW-0285">Flavoprotein</keyword>
<dbReference type="SUPFAM" id="SSF51905">
    <property type="entry name" value="FAD/NAD(P)-binding domain"/>
    <property type="match status" value="2"/>
</dbReference>
<dbReference type="GO" id="GO:0016491">
    <property type="term" value="F:oxidoreductase activity"/>
    <property type="evidence" value="ECO:0007669"/>
    <property type="project" value="UniProtKB-KW"/>
</dbReference>
<proteinExistence type="inferred from homology"/>
<comment type="cofactor">
    <cofactor evidence="1">
        <name>FAD</name>
        <dbReference type="ChEBI" id="CHEBI:57692"/>
    </cofactor>
</comment>
<dbReference type="PANTHER" id="PTHR43429:SF1">
    <property type="entry name" value="NAD(P)H SULFUR OXIDOREDUCTASE (COA-DEPENDENT)"/>
    <property type="match status" value="1"/>
</dbReference>
<evidence type="ECO:0000256" key="1">
    <source>
        <dbReference type="ARBA" id="ARBA00001974"/>
    </source>
</evidence>
<comment type="similarity">
    <text evidence="2">Belongs to the class-III pyridine nucleotide-disulfide oxidoreductase family.</text>
</comment>
<evidence type="ECO:0000313" key="9">
    <source>
        <dbReference type="EMBL" id="KNZ71149.1"/>
    </source>
</evidence>
<dbReference type="Pfam" id="PF07992">
    <property type="entry name" value="Pyr_redox_2"/>
    <property type="match status" value="1"/>
</dbReference>
<evidence type="ECO:0000259" key="8">
    <source>
        <dbReference type="Pfam" id="PF07992"/>
    </source>
</evidence>
<dbReference type="Pfam" id="PF02852">
    <property type="entry name" value="Pyr_redox_dim"/>
    <property type="match status" value="1"/>
</dbReference>
<dbReference type="SUPFAM" id="SSF55424">
    <property type="entry name" value="FAD/NAD-linked reductases, dimerisation (C-terminal) domain"/>
    <property type="match status" value="1"/>
</dbReference>
<dbReference type="PANTHER" id="PTHR43429">
    <property type="entry name" value="PYRIDINE NUCLEOTIDE-DISULFIDE OXIDOREDUCTASE DOMAIN-CONTAINING"/>
    <property type="match status" value="1"/>
</dbReference>
<dbReference type="InterPro" id="IPR036188">
    <property type="entry name" value="FAD/NAD-bd_sf"/>
</dbReference>
<evidence type="ECO:0000259" key="7">
    <source>
        <dbReference type="Pfam" id="PF02852"/>
    </source>
</evidence>
<comment type="caution">
    <text evidence="9">The sequence shown here is derived from an EMBL/GenBank/DDBJ whole genome shotgun (WGS) entry which is preliminary data.</text>
</comment>
<accession>A0A0L6W7S3</accession>
<evidence type="ECO:0000256" key="4">
    <source>
        <dbReference type="ARBA" id="ARBA00022827"/>
    </source>
</evidence>
<dbReference type="AlphaFoldDB" id="A0A0L6W7S3"/>
<gene>
    <name evidence="9" type="ORF">Tfer_0227</name>
</gene>
<reference evidence="10" key="1">
    <citation type="submission" date="2015-07" db="EMBL/GenBank/DDBJ databases">
        <title>Complete Genome of Thermincola ferriacetica strain Z-0001T.</title>
        <authorList>
            <person name="Lusk B."/>
            <person name="Badalamenti J.P."/>
            <person name="Parameswaran P."/>
            <person name="Bond D.R."/>
            <person name="Torres C.I."/>
        </authorList>
    </citation>
    <scope>NUCLEOTIDE SEQUENCE [LARGE SCALE GENOMIC DNA]</scope>
    <source>
        <strain evidence="10">Z-0001</strain>
    </source>
</reference>
<dbReference type="PRINTS" id="PR00411">
    <property type="entry name" value="PNDRDTASEI"/>
</dbReference>
<name>A0A0L6W7S3_9FIRM</name>
<keyword evidence="6" id="KW-0676">Redox-active center</keyword>
<evidence type="ECO:0000256" key="5">
    <source>
        <dbReference type="ARBA" id="ARBA00023002"/>
    </source>
</evidence>
<keyword evidence="10" id="KW-1185">Reference proteome</keyword>
<dbReference type="InterPro" id="IPR004099">
    <property type="entry name" value="Pyr_nucl-diS_OxRdtase_dimer"/>
</dbReference>
<protein>
    <submittedName>
        <fullName evidence="9">FAD-dependent pyridine nucleotide-disulfide oxidoreductase</fullName>
    </submittedName>
</protein>
<sequence length="450" mass="48390">MSNDRIVVIGGVAAGMSAAAKAARVKPDARITVFTNEIYISYGACGFPYFLAGEIENEAKLVARSIEQFRAQNIDVRVGHEVLKINPADKKVSVKKLGTVEEVDYDKLVIATGASPFIPPVEGVNLRNVFVLRNMGHAMELKNYISREKPKNAVIVGGGYIGLEMAEMLLKLGCKVAIVELAPQIVPNMDEDMAAILKEYLEKNGVEVFTAEKLMRIEGREAVEKVVTDKREIVSEMVLLAVGTVPNSKLAEDAGIELGIRNAIKVNTRMETSIPDIYAAGDCATVRHRLTGEDVYIPLGTTANKQGRVAGENAAGGNAEFAGVLGTGIAKVMNMEIARTGLSARELQQHGIEYVETVILARTKAGYYPGSEKIYIKLIAGKQDGKLWGAQIVGGAGAGKRIDVFAACMHLGATVDAVQDMDLAYAPPFSPVYDAILVGLADLQKKLKRV</sequence>
<dbReference type="RefSeq" id="WP_052216508.1">
    <property type="nucleotide sequence ID" value="NZ_LGTE01000001.1"/>
</dbReference>
<feature type="domain" description="Pyridine nucleotide-disulphide oxidoreductase dimerisation" evidence="7">
    <location>
        <begin position="331"/>
        <end position="431"/>
    </location>
</feature>
<dbReference type="EMBL" id="LGTE01000001">
    <property type="protein sequence ID" value="KNZ71149.1"/>
    <property type="molecule type" value="Genomic_DNA"/>
</dbReference>
<evidence type="ECO:0000256" key="2">
    <source>
        <dbReference type="ARBA" id="ARBA00009130"/>
    </source>
</evidence>
<evidence type="ECO:0000256" key="3">
    <source>
        <dbReference type="ARBA" id="ARBA00022630"/>
    </source>
</evidence>
<dbReference type="InterPro" id="IPR050260">
    <property type="entry name" value="FAD-bd_OxRdtase"/>
</dbReference>
<dbReference type="PRINTS" id="PR00368">
    <property type="entry name" value="FADPNR"/>
</dbReference>